<gene>
    <name evidence="1" type="ORF">ALECFALPRED_009759</name>
</gene>
<dbReference type="AlphaFoldDB" id="A0A8H3J8M0"/>
<protein>
    <submittedName>
        <fullName evidence="1">Uncharacterized protein</fullName>
    </submittedName>
</protein>
<accession>A0A8H3J8M0</accession>
<dbReference type="Proteomes" id="UP000664203">
    <property type="component" value="Unassembled WGS sequence"/>
</dbReference>
<reference evidence="1" key="1">
    <citation type="submission" date="2021-03" db="EMBL/GenBank/DDBJ databases">
        <authorList>
            <person name="Tagirdzhanova G."/>
        </authorList>
    </citation>
    <scope>NUCLEOTIDE SEQUENCE</scope>
</reference>
<sequence>MADEAAATFFEVECGSLIYNKYVSLTETEGGFLIPSGGYVLTGYHHRLALILYASGSIYDRHVQSDLAHGRTVVFELGPRIEISRILPLILLPQIPRSTSWVQYYRELRMPLLPLPCQ</sequence>
<dbReference type="EMBL" id="CAJPDR010000755">
    <property type="protein sequence ID" value="CAF9942458.1"/>
    <property type="molecule type" value="Genomic_DNA"/>
</dbReference>
<keyword evidence="2" id="KW-1185">Reference proteome</keyword>
<comment type="caution">
    <text evidence="1">The sequence shown here is derived from an EMBL/GenBank/DDBJ whole genome shotgun (WGS) entry which is preliminary data.</text>
</comment>
<evidence type="ECO:0000313" key="2">
    <source>
        <dbReference type="Proteomes" id="UP000664203"/>
    </source>
</evidence>
<evidence type="ECO:0000313" key="1">
    <source>
        <dbReference type="EMBL" id="CAF9942458.1"/>
    </source>
</evidence>
<organism evidence="1 2">
    <name type="scientific">Alectoria fallacina</name>
    <dbReference type="NCBI Taxonomy" id="1903189"/>
    <lineage>
        <taxon>Eukaryota</taxon>
        <taxon>Fungi</taxon>
        <taxon>Dikarya</taxon>
        <taxon>Ascomycota</taxon>
        <taxon>Pezizomycotina</taxon>
        <taxon>Lecanoromycetes</taxon>
        <taxon>OSLEUM clade</taxon>
        <taxon>Lecanoromycetidae</taxon>
        <taxon>Lecanorales</taxon>
        <taxon>Lecanorineae</taxon>
        <taxon>Parmeliaceae</taxon>
        <taxon>Alectoria</taxon>
    </lineage>
</organism>
<proteinExistence type="predicted"/>
<name>A0A8H3J8M0_9LECA</name>